<dbReference type="EMBL" id="ML987190">
    <property type="protein sequence ID" value="KAF2254168.1"/>
    <property type="molecule type" value="Genomic_DNA"/>
</dbReference>
<feature type="transmembrane region" description="Helical" evidence="1">
    <location>
        <begin position="38"/>
        <end position="57"/>
    </location>
</feature>
<proteinExistence type="predicted"/>
<feature type="transmembrane region" description="Helical" evidence="1">
    <location>
        <begin position="95"/>
        <end position="116"/>
    </location>
</feature>
<evidence type="ECO:0000313" key="3">
    <source>
        <dbReference type="Proteomes" id="UP000800094"/>
    </source>
</evidence>
<dbReference type="Proteomes" id="UP000800094">
    <property type="component" value="Unassembled WGS sequence"/>
</dbReference>
<sequence>MQDNLFWGVLATSVCLLVVEHVERLADYHRRQLRYCTRPLYSFWNLCLVSLVVTIAVKQKHSPAWLIGSYEAVWFQAVSLQFYQLHITTYLTYRYWDILLPFFLSVRVIGGVTSIVDATSHPIPASVQKTFLGLGGCGTQVVFGQHFLRALGSNRQRWGARTLFNALKKQLHIPPLLFLGLALVALVALIAVIVVAARSLGIDFYFCAINSAAFVWCVATVCQRWMPPRRRPLLSDLTSLSAAPEYICSSPPASSILFKKSLVMAENRQQNATDAGLCLRPSISTSLPDEVEVWRILRIGKMKVGVKAWVVVESRSPRVLQLVVVDWQELQNRAEVEKLVDEDVYRLAGQLSRVNGASGHMIYVQEHSDTPLGSEAWMVLWDGGQVPCPMRPPPVYDGRRYPLSYTA</sequence>
<feature type="transmembrane region" description="Helical" evidence="1">
    <location>
        <begin position="202"/>
        <end position="222"/>
    </location>
</feature>
<keyword evidence="1" id="KW-0812">Transmembrane</keyword>
<feature type="transmembrane region" description="Helical" evidence="1">
    <location>
        <begin position="173"/>
        <end position="196"/>
    </location>
</feature>
<reference evidence="2" key="1">
    <citation type="journal article" date="2020" name="Stud. Mycol.">
        <title>101 Dothideomycetes genomes: a test case for predicting lifestyles and emergence of pathogens.</title>
        <authorList>
            <person name="Haridas S."/>
            <person name="Albert R."/>
            <person name="Binder M."/>
            <person name="Bloem J."/>
            <person name="Labutti K."/>
            <person name="Salamov A."/>
            <person name="Andreopoulos B."/>
            <person name="Baker S."/>
            <person name="Barry K."/>
            <person name="Bills G."/>
            <person name="Bluhm B."/>
            <person name="Cannon C."/>
            <person name="Castanera R."/>
            <person name="Culley D."/>
            <person name="Daum C."/>
            <person name="Ezra D."/>
            <person name="Gonzalez J."/>
            <person name="Henrissat B."/>
            <person name="Kuo A."/>
            <person name="Liang C."/>
            <person name="Lipzen A."/>
            <person name="Lutzoni F."/>
            <person name="Magnuson J."/>
            <person name="Mondo S."/>
            <person name="Nolan M."/>
            <person name="Ohm R."/>
            <person name="Pangilinan J."/>
            <person name="Park H.-J."/>
            <person name="Ramirez L."/>
            <person name="Alfaro M."/>
            <person name="Sun H."/>
            <person name="Tritt A."/>
            <person name="Yoshinaga Y."/>
            <person name="Zwiers L.-H."/>
            <person name="Turgeon B."/>
            <person name="Goodwin S."/>
            <person name="Spatafora J."/>
            <person name="Crous P."/>
            <person name="Grigoriev I."/>
        </authorList>
    </citation>
    <scope>NUCLEOTIDE SEQUENCE</scope>
    <source>
        <strain evidence="2">CBS 122368</strain>
    </source>
</reference>
<dbReference type="AlphaFoldDB" id="A0A6A6IVA8"/>
<name>A0A6A6IVA8_9PLEO</name>
<feature type="transmembrane region" description="Helical" evidence="1">
    <location>
        <begin position="63"/>
        <end position="83"/>
    </location>
</feature>
<keyword evidence="1" id="KW-0472">Membrane</keyword>
<feature type="transmembrane region" description="Helical" evidence="1">
    <location>
        <begin position="131"/>
        <end position="152"/>
    </location>
</feature>
<accession>A0A6A6IVA8</accession>
<feature type="transmembrane region" description="Helical" evidence="1">
    <location>
        <begin position="6"/>
        <end position="26"/>
    </location>
</feature>
<keyword evidence="1" id="KW-1133">Transmembrane helix</keyword>
<gene>
    <name evidence="2" type="ORF">BU26DRAFT_582669</name>
</gene>
<evidence type="ECO:0000256" key="1">
    <source>
        <dbReference type="SAM" id="Phobius"/>
    </source>
</evidence>
<organism evidence="2 3">
    <name type="scientific">Trematosphaeria pertusa</name>
    <dbReference type="NCBI Taxonomy" id="390896"/>
    <lineage>
        <taxon>Eukaryota</taxon>
        <taxon>Fungi</taxon>
        <taxon>Dikarya</taxon>
        <taxon>Ascomycota</taxon>
        <taxon>Pezizomycotina</taxon>
        <taxon>Dothideomycetes</taxon>
        <taxon>Pleosporomycetidae</taxon>
        <taxon>Pleosporales</taxon>
        <taxon>Massarineae</taxon>
        <taxon>Trematosphaeriaceae</taxon>
        <taxon>Trematosphaeria</taxon>
    </lineage>
</organism>
<dbReference type="RefSeq" id="XP_033689172.1">
    <property type="nucleotide sequence ID" value="XM_033834534.1"/>
</dbReference>
<dbReference type="GeneID" id="54587864"/>
<keyword evidence="3" id="KW-1185">Reference proteome</keyword>
<protein>
    <submittedName>
        <fullName evidence="2">Uncharacterized protein</fullName>
    </submittedName>
</protein>
<evidence type="ECO:0000313" key="2">
    <source>
        <dbReference type="EMBL" id="KAF2254168.1"/>
    </source>
</evidence>